<dbReference type="CDD" id="cd06579">
    <property type="entry name" value="TM_PBP1_transp_AraH_like"/>
    <property type="match status" value="1"/>
</dbReference>
<evidence type="ECO:0000313" key="8">
    <source>
        <dbReference type="EMBL" id="CAB5161273.1"/>
    </source>
</evidence>
<comment type="subcellular location">
    <subcellularLocation>
        <location evidence="1">Cell membrane</location>
        <topology evidence="1">Multi-pass membrane protein</topology>
    </subcellularLocation>
</comment>
<proteinExistence type="predicted"/>
<evidence type="ECO:0000256" key="3">
    <source>
        <dbReference type="ARBA" id="ARBA00022692"/>
    </source>
</evidence>
<name>A0A6J6RCY4_9ZZZZ</name>
<feature type="transmembrane region" description="Helical" evidence="6">
    <location>
        <begin position="260"/>
        <end position="276"/>
    </location>
</feature>
<organism evidence="7">
    <name type="scientific">freshwater metagenome</name>
    <dbReference type="NCBI Taxonomy" id="449393"/>
    <lineage>
        <taxon>unclassified sequences</taxon>
        <taxon>metagenomes</taxon>
        <taxon>ecological metagenomes</taxon>
    </lineage>
</organism>
<feature type="transmembrane region" description="Helical" evidence="6">
    <location>
        <begin position="105"/>
        <end position="126"/>
    </location>
</feature>
<dbReference type="Pfam" id="PF02653">
    <property type="entry name" value="BPD_transp_2"/>
    <property type="match status" value="1"/>
</dbReference>
<feature type="transmembrane region" description="Helical" evidence="6">
    <location>
        <begin position="227"/>
        <end position="248"/>
    </location>
</feature>
<dbReference type="PANTHER" id="PTHR32196">
    <property type="entry name" value="ABC TRANSPORTER PERMEASE PROTEIN YPHD-RELATED-RELATED"/>
    <property type="match status" value="1"/>
</dbReference>
<evidence type="ECO:0000256" key="2">
    <source>
        <dbReference type="ARBA" id="ARBA00022475"/>
    </source>
</evidence>
<accession>A0A6J6RCY4</accession>
<feature type="transmembrane region" description="Helical" evidence="6">
    <location>
        <begin position="308"/>
        <end position="327"/>
    </location>
</feature>
<keyword evidence="3 6" id="KW-0812">Transmembrane</keyword>
<keyword evidence="2" id="KW-1003">Cell membrane</keyword>
<feature type="transmembrane region" description="Helical" evidence="6">
    <location>
        <begin position="177"/>
        <end position="198"/>
    </location>
</feature>
<evidence type="ECO:0000256" key="4">
    <source>
        <dbReference type="ARBA" id="ARBA00022989"/>
    </source>
</evidence>
<dbReference type="InterPro" id="IPR001851">
    <property type="entry name" value="ABC_transp_permease"/>
</dbReference>
<evidence type="ECO:0000256" key="6">
    <source>
        <dbReference type="SAM" id="Phobius"/>
    </source>
</evidence>
<reference evidence="7" key="1">
    <citation type="submission" date="2020-05" db="EMBL/GenBank/DDBJ databases">
        <authorList>
            <person name="Chiriac C."/>
            <person name="Salcher M."/>
            <person name="Ghai R."/>
            <person name="Kavagutti S V."/>
        </authorList>
    </citation>
    <scope>NUCLEOTIDE SEQUENCE</scope>
</reference>
<dbReference type="GO" id="GO:0022857">
    <property type="term" value="F:transmembrane transporter activity"/>
    <property type="evidence" value="ECO:0007669"/>
    <property type="project" value="InterPro"/>
</dbReference>
<dbReference type="EMBL" id="CAEZYE010000105">
    <property type="protein sequence ID" value="CAB4720962.1"/>
    <property type="molecule type" value="Genomic_DNA"/>
</dbReference>
<protein>
    <submittedName>
        <fullName evidence="7">Unannotated protein</fullName>
    </submittedName>
</protein>
<feature type="transmembrane region" description="Helical" evidence="6">
    <location>
        <begin position="20"/>
        <end position="39"/>
    </location>
</feature>
<keyword evidence="4 6" id="KW-1133">Transmembrane helix</keyword>
<dbReference type="EMBL" id="CAFBRZ010000105">
    <property type="protein sequence ID" value="CAB5161273.1"/>
    <property type="molecule type" value="Genomic_DNA"/>
</dbReference>
<feature type="transmembrane region" description="Helical" evidence="6">
    <location>
        <begin position="74"/>
        <end position="93"/>
    </location>
</feature>
<gene>
    <name evidence="7" type="ORF">UFOPK2655_01322</name>
    <name evidence="8" type="ORF">UFOPK4444_01307</name>
</gene>
<dbReference type="AlphaFoldDB" id="A0A6J6RCY4"/>
<evidence type="ECO:0000256" key="1">
    <source>
        <dbReference type="ARBA" id="ARBA00004651"/>
    </source>
</evidence>
<feature type="transmembrane region" description="Helical" evidence="6">
    <location>
        <begin position="283"/>
        <end position="302"/>
    </location>
</feature>
<feature type="transmembrane region" description="Helical" evidence="6">
    <location>
        <begin position="138"/>
        <end position="157"/>
    </location>
</feature>
<evidence type="ECO:0000256" key="5">
    <source>
        <dbReference type="ARBA" id="ARBA00023136"/>
    </source>
</evidence>
<feature type="transmembrane region" description="Helical" evidence="6">
    <location>
        <begin position="45"/>
        <end position="67"/>
    </location>
</feature>
<sequence length="340" mass="35554">MSTVDTQKKKKAIFLNKNFALLPILVVIFIAGSFINPAFLTVNNLLNNVLTTSAVLGVLVIGEAIILIGGYFDLSLQSIVGFGPMLLAVLVSPKTSELLDGNDGYALPGLLGFLIALAIIVAIGTFNGFMVAKLKLNAFIVTLAMLILIQGFTLGISGGQTYSGLPRYMTYLGDGQILGLPIQSIIFIVLFAAAYVFMKYTVPGRNIYAMGGNLNAAKAAGINVTRVTIGIFMTGAVFAMFSGLMLTGRIASVTANQGDGMIFTVFAASVIGGISLEGGRGNLIGAGIGVILLGVIQNILTLSNVPSFWINAAYGAIILGALLVGWVSSRNRTTTRSNKG</sequence>
<dbReference type="GO" id="GO:0005886">
    <property type="term" value="C:plasma membrane"/>
    <property type="evidence" value="ECO:0007669"/>
    <property type="project" value="UniProtKB-SubCell"/>
</dbReference>
<keyword evidence="5 6" id="KW-0472">Membrane</keyword>
<evidence type="ECO:0000313" key="7">
    <source>
        <dbReference type="EMBL" id="CAB4720962.1"/>
    </source>
</evidence>